<evidence type="ECO:0000313" key="1">
    <source>
        <dbReference type="EMBL" id="QQK56271.1"/>
    </source>
</evidence>
<dbReference type="RefSeq" id="YP_010139973.1">
    <property type="nucleotide sequence ID" value="NC_056918.1"/>
</dbReference>
<proteinExistence type="predicted"/>
<dbReference type="AlphaFoldDB" id="A0A7T6YAS6"/>
<accession>A0A7T6YAS6</accession>
<reference evidence="1" key="1">
    <citation type="submission" date="2020-10" db="EMBL/GenBank/DDBJ databases">
        <title>Complete Plastome Genome Sequences of Rhodobryum laxelimbatum in the Order Bryales.</title>
        <authorList>
            <person name="Shi S."/>
        </authorList>
    </citation>
    <scope>NUCLEOTIDE SEQUENCE</scope>
</reference>
<keyword evidence="1" id="KW-0150">Chloroplast</keyword>
<dbReference type="GeneID" id="67133896"/>
<gene>
    <name evidence="1" type="primary">orf40</name>
</gene>
<sequence>MAHVAYRENLISLSIKLLKMARFEKQTSFFFIYISKI</sequence>
<dbReference type="EMBL" id="MW147233">
    <property type="protein sequence ID" value="QQK56271.1"/>
    <property type="molecule type" value="Genomic_DNA"/>
</dbReference>
<keyword evidence="1" id="KW-0934">Plastid</keyword>
<geneLocation type="chloroplast" evidence="1"/>
<name>A0A7T6YAS6_9BRYO</name>
<protein>
    <submittedName>
        <fullName evidence="1">Uncharacterized protein</fullName>
    </submittedName>
</protein>
<organism evidence="1">
    <name type="scientific">Rhodobryum laxelimbatum</name>
    <dbReference type="NCBI Taxonomy" id="576390"/>
    <lineage>
        <taxon>Eukaryota</taxon>
        <taxon>Viridiplantae</taxon>
        <taxon>Streptophyta</taxon>
        <taxon>Embryophyta</taxon>
        <taxon>Bryophyta</taxon>
        <taxon>Bryophytina</taxon>
        <taxon>Bryopsida</taxon>
        <taxon>Bryidae</taxon>
        <taxon>Bryanae</taxon>
        <taxon>Bryales</taxon>
        <taxon>Bryaceae</taxon>
        <taxon>Rhodobryum</taxon>
    </lineage>
</organism>